<dbReference type="GO" id="GO:0047536">
    <property type="term" value="F:2-aminoadipate transaminase activity"/>
    <property type="evidence" value="ECO:0007669"/>
    <property type="project" value="TreeGrafter"/>
</dbReference>
<dbReference type="KEGG" id="aten:116288704"/>
<dbReference type="CDD" id="cd00609">
    <property type="entry name" value="AAT_like"/>
    <property type="match status" value="1"/>
</dbReference>
<dbReference type="GeneID" id="116288704"/>
<reference evidence="3" key="1">
    <citation type="submission" date="2025-08" db="UniProtKB">
        <authorList>
            <consortium name="RefSeq"/>
        </authorList>
    </citation>
    <scope>IDENTIFICATION</scope>
    <source>
        <tissue evidence="3">Tentacle</tissue>
    </source>
</reference>
<dbReference type="Pfam" id="PF00155">
    <property type="entry name" value="Aminotran_1_2"/>
    <property type="match status" value="1"/>
</dbReference>
<dbReference type="InterPro" id="IPR015421">
    <property type="entry name" value="PyrdxlP-dep_Trfase_major"/>
</dbReference>
<dbReference type="InterPro" id="IPR015424">
    <property type="entry name" value="PyrdxlP-dep_Trfase"/>
</dbReference>
<dbReference type="InterPro" id="IPR015422">
    <property type="entry name" value="PyrdxlP-dep_Trfase_small"/>
</dbReference>
<dbReference type="PANTHER" id="PTHR42858:SF1">
    <property type="entry name" value="LD15494P"/>
    <property type="match status" value="1"/>
</dbReference>
<dbReference type="InParanoid" id="A0A6P8HFL4"/>
<dbReference type="GO" id="GO:0030170">
    <property type="term" value="F:pyridoxal phosphate binding"/>
    <property type="evidence" value="ECO:0007669"/>
    <property type="project" value="InterPro"/>
</dbReference>
<evidence type="ECO:0000313" key="3">
    <source>
        <dbReference type="RefSeq" id="XP_031551387.1"/>
    </source>
</evidence>
<name>A0A6P8HFL4_ACTTE</name>
<evidence type="ECO:0000313" key="2">
    <source>
        <dbReference type="Proteomes" id="UP000515163"/>
    </source>
</evidence>
<gene>
    <name evidence="3" type="primary">LOC116288704</name>
</gene>
<dbReference type="PANTHER" id="PTHR42858">
    <property type="entry name" value="AMINOTRANSFERASE"/>
    <property type="match status" value="1"/>
</dbReference>
<protein>
    <submittedName>
        <fullName evidence="3">Uncharacterized protein LOC116288704 isoform X1</fullName>
    </submittedName>
</protein>
<dbReference type="FunCoup" id="A0A6P8HFL4">
    <property type="interactions" value="285"/>
</dbReference>
<proteinExistence type="predicted"/>
<organism evidence="2 3">
    <name type="scientific">Actinia tenebrosa</name>
    <name type="common">Australian red waratah sea anemone</name>
    <dbReference type="NCBI Taxonomy" id="6105"/>
    <lineage>
        <taxon>Eukaryota</taxon>
        <taxon>Metazoa</taxon>
        <taxon>Cnidaria</taxon>
        <taxon>Anthozoa</taxon>
        <taxon>Hexacorallia</taxon>
        <taxon>Actiniaria</taxon>
        <taxon>Actiniidae</taxon>
        <taxon>Actinia</taxon>
    </lineage>
</organism>
<dbReference type="OrthoDB" id="7042322at2759"/>
<keyword evidence="2" id="KW-1185">Reference proteome</keyword>
<dbReference type="InterPro" id="IPR004839">
    <property type="entry name" value="Aminotransferase_I/II_large"/>
</dbReference>
<evidence type="ECO:0000259" key="1">
    <source>
        <dbReference type="Pfam" id="PF00155"/>
    </source>
</evidence>
<sequence>MDSLTEKLKCQADSIVHLSLDTPDPLLLSSCKDAVELASMHCMAACDPQSLFTYGPRQGLKSFRNELADFLHDHYQDNVSSEHLMVTGGATQALIMLCSVFFEKGDAVFAEEPISPKELDIMKLLGLNIIPVPVDEDGLDVNELEKLLSSNSSKEDRSVSKRVFSGGLFLTPHFQNPTGACLSVERCKQLARLVAQHNILCISNDVYHCFSYGDGKAPFGAPPKRLFSYDTSHGIAEATGHIVSLGTFSTIFSPGMRMGWIEAFPNILDAVKNSVFVKHCGPPQLYLTGVMESVLGLGSLKECLALLRHTYNSRLECLCEALIQYLPNCTFIRPKGGFFIWLVLPSDMDAQVLLKVCKEKFQVDFQPGCSFSTDSTKLKTYLRLSITRYGDHTLTNAVSRIGEALKELTALR</sequence>
<dbReference type="Gene3D" id="3.90.1150.10">
    <property type="entry name" value="Aspartate Aminotransferase, domain 1"/>
    <property type="match status" value="1"/>
</dbReference>
<dbReference type="Gene3D" id="3.40.640.10">
    <property type="entry name" value="Type I PLP-dependent aspartate aminotransferase-like (Major domain)"/>
    <property type="match status" value="1"/>
</dbReference>
<accession>A0A6P8HFL4</accession>
<dbReference type="AlphaFoldDB" id="A0A6P8HFL4"/>
<feature type="domain" description="Aminotransferase class I/classII large" evidence="1">
    <location>
        <begin position="45"/>
        <end position="401"/>
    </location>
</feature>
<dbReference type="Proteomes" id="UP000515163">
    <property type="component" value="Unplaced"/>
</dbReference>
<dbReference type="SUPFAM" id="SSF53383">
    <property type="entry name" value="PLP-dependent transferases"/>
    <property type="match status" value="1"/>
</dbReference>
<dbReference type="RefSeq" id="XP_031551387.1">
    <property type="nucleotide sequence ID" value="XM_031695527.1"/>
</dbReference>